<dbReference type="PANTHER" id="PTHR34075">
    <property type="entry name" value="BLR3430 PROTEIN"/>
    <property type="match status" value="1"/>
</dbReference>
<dbReference type="InterPro" id="IPR012340">
    <property type="entry name" value="NA-bd_OB-fold"/>
</dbReference>
<evidence type="ECO:0000259" key="2">
    <source>
        <dbReference type="Pfam" id="PF12172"/>
    </source>
</evidence>
<comment type="caution">
    <text evidence="3">The sequence shown here is derived from an EMBL/GenBank/DDBJ whole genome shotgun (WGS) entry which is preliminary data.</text>
</comment>
<dbReference type="Pfam" id="PF12172">
    <property type="entry name" value="zf-ChsH2"/>
    <property type="match status" value="1"/>
</dbReference>
<feature type="domain" description="ChsH2 rubredoxin-like zinc ribbon" evidence="2">
    <location>
        <begin position="18"/>
        <end position="53"/>
    </location>
</feature>
<dbReference type="InterPro" id="IPR052513">
    <property type="entry name" value="Thioester_dehydratase-like"/>
</dbReference>
<dbReference type="Proteomes" id="UP000309170">
    <property type="component" value="Unassembled WGS sequence"/>
</dbReference>
<evidence type="ECO:0000313" key="4">
    <source>
        <dbReference type="Proteomes" id="UP000309170"/>
    </source>
</evidence>
<dbReference type="InterPro" id="IPR002878">
    <property type="entry name" value="ChsH2_C"/>
</dbReference>
<dbReference type="Gene3D" id="6.10.30.10">
    <property type="match status" value="1"/>
</dbReference>
<feature type="domain" description="ChsH2 C-terminal OB-fold" evidence="1">
    <location>
        <begin position="63"/>
        <end position="124"/>
    </location>
</feature>
<dbReference type="RefSeq" id="WP_137023872.1">
    <property type="nucleotide sequence ID" value="NZ_SZNT01000216.1"/>
</dbReference>
<dbReference type="InterPro" id="IPR022002">
    <property type="entry name" value="ChsH2_Znr"/>
</dbReference>
<gene>
    <name evidence="3" type="ORF">FC678_14940</name>
</gene>
<name>A0A9X8ZGG1_9BACI</name>
<dbReference type="AlphaFoldDB" id="A0A9X8ZGG1"/>
<evidence type="ECO:0000259" key="1">
    <source>
        <dbReference type="Pfam" id="PF01796"/>
    </source>
</evidence>
<dbReference type="Pfam" id="PF01796">
    <property type="entry name" value="OB_ChsH2_C"/>
    <property type="match status" value="1"/>
</dbReference>
<evidence type="ECO:0008006" key="5">
    <source>
        <dbReference type="Google" id="ProtNLM"/>
    </source>
</evidence>
<organism evidence="3 4">
    <name type="scientific">Peribacillus simplex</name>
    <dbReference type="NCBI Taxonomy" id="1478"/>
    <lineage>
        <taxon>Bacteria</taxon>
        <taxon>Bacillati</taxon>
        <taxon>Bacillota</taxon>
        <taxon>Bacilli</taxon>
        <taxon>Bacillales</taxon>
        <taxon>Bacillaceae</taxon>
        <taxon>Peribacillus</taxon>
    </lineage>
</organism>
<proteinExistence type="predicted"/>
<reference evidence="3 4" key="1">
    <citation type="journal article" date="2019" name="Environ. Microbiol.">
        <title>An active ?-lactamase is a part of an orchestrated cell wall stress resistance network of Bacillus subtilis and related rhizosphere species.</title>
        <authorList>
            <person name="Bucher T."/>
            <person name="Keren-Paz A."/>
            <person name="Hausser J."/>
            <person name="Olender T."/>
            <person name="Cytryn E."/>
            <person name="Kolodkin-Gal I."/>
        </authorList>
    </citation>
    <scope>NUCLEOTIDE SEQUENCE [LARGE SCALE GENOMIC DNA]</scope>
    <source>
        <strain evidence="3 4">I4</strain>
    </source>
</reference>
<dbReference type="SUPFAM" id="SSF50249">
    <property type="entry name" value="Nucleic acid-binding proteins"/>
    <property type="match status" value="1"/>
</dbReference>
<sequence length="138" mass="15706">MEYQKPIPLKTQDNSPYWDGADRHELILQKCNFCHQYSHPPGPSCAKCGSSELSWESQGSDINGKVYSYIVSYRPFLPGFQDDLPLVIAIVELDTLPQVKLIGNILHCSPEDIEVGMPVKMVWKEITDERSLPQWIQS</sequence>
<dbReference type="EMBL" id="SZNT01000216">
    <property type="protein sequence ID" value="TKH10334.1"/>
    <property type="molecule type" value="Genomic_DNA"/>
</dbReference>
<accession>A0A9X8ZGG1</accession>
<evidence type="ECO:0000313" key="3">
    <source>
        <dbReference type="EMBL" id="TKH10334.1"/>
    </source>
</evidence>
<dbReference type="PANTHER" id="PTHR34075:SF5">
    <property type="entry name" value="BLR3430 PROTEIN"/>
    <property type="match status" value="1"/>
</dbReference>
<protein>
    <recommendedName>
        <fullName evidence="5">DNA-binding protein</fullName>
    </recommendedName>
</protein>